<name>A0A553V0Z8_9DEIO</name>
<dbReference type="OrthoDB" id="1707920at2"/>
<proteinExistence type="predicted"/>
<accession>A0A553V0Z8</accession>
<comment type="caution">
    <text evidence="1">The sequence shown here is derived from an EMBL/GenBank/DDBJ whole genome shotgun (WGS) entry which is preliminary data.</text>
</comment>
<dbReference type="AlphaFoldDB" id="A0A553V0Z8"/>
<keyword evidence="2" id="KW-1185">Reference proteome</keyword>
<protein>
    <submittedName>
        <fullName evidence="1">Uncharacterized protein</fullName>
    </submittedName>
</protein>
<dbReference type="RefSeq" id="WP_143720376.1">
    <property type="nucleotide sequence ID" value="NZ_VKDB01000006.1"/>
</dbReference>
<organism evidence="1 2">
    <name type="scientific">Deinococcus detaillensis</name>
    <dbReference type="NCBI Taxonomy" id="2592048"/>
    <lineage>
        <taxon>Bacteria</taxon>
        <taxon>Thermotogati</taxon>
        <taxon>Deinococcota</taxon>
        <taxon>Deinococci</taxon>
        <taxon>Deinococcales</taxon>
        <taxon>Deinococcaceae</taxon>
        <taxon>Deinococcus</taxon>
    </lineage>
</organism>
<gene>
    <name evidence="1" type="ORF">FNU79_08210</name>
</gene>
<sequence length="78" mass="8486">MGLSDDPFTFQATKDGRLRISRGLNVVMVLGGQRAEKLLRALSAAEDIDAQQQLLARATGNYRRGNERIVNAKLQGGS</sequence>
<evidence type="ECO:0000313" key="1">
    <source>
        <dbReference type="EMBL" id="TSA86149.1"/>
    </source>
</evidence>
<dbReference type="EMBL" id="VKDB01000006">
    <property type="protein sequence ID" value="TSA86149.1"/>
    <property type="molecule type" value="Genomic_DNA"/>
</dbReference>
<dbReference type="Proteomes" id="UP000316092">
    <property type="component" value="Unassembled WGS sequence"/>
</dbReference>
<reference evidence="1 2" key="1">
    <citation type="submission" date="2019-07" db="EMBL/GenBank/DDBJ databases">
        <title>Deinococcus detaillus sp. nov., isolated from humus soil in Antarctica.</title>
        <authorList>
            <person name="Zhang K."/>
        </authorList>
    </citation>
    <scope>NUCLEOTIDE SEQUENCE [LARGE SCALE GENOMIC DNA]</scope>
    <source>
        <strain evidence="1 2">H1</strain>
    </source>
</reference>
<evidence type="ECO:0000313" key="2">
    <source>
        <dbReference type="Proteomes" id="UP000316092"/>
    </source>
</evidence>